<sequence length="152" mass="16469">MYLKGLKDPDSKSLFRYFVNKQEALGEGATIGVEATVCCVLEETTVEEALLRKVDVELNVGSDSGVLDDELMAPEELIALDEALEVGEIDVDADELSCVEEAVDDRVSGVDEARADDDATALEDDRLDGDDEAAEELVAMLLEGEELELVDE</sequence>
<proteinExistence type="predicted"/>
<gene>
    <name evidence="2" type="ORF">CC86DRAFT_413633</name>
</gene>
<reference evidence="2" key="1">
    <citation type="journal article" date="2020" name="Stud. Mycol.">
        <title>101 Dothideomycetes genomes: a test case for predicting lifestyles and emergence of pathogens.</title>
        <authorList>
            <person name="Haridas S."/>
            <person name="Albert R."/>
            <person name="Binder M."/>
            <person name="Bloem J."/>
            <person name="Labutti K."/>
            <person name="Salamov A."/>
            <person name="Andreopoulos B."/>
            <person name="Baker S."/>
            <person name="Barry K."/>
            <person name="Bills G."/>
            <person name="Bluhm B."/>
            <person name="Cannon C."/>
            <person name="Castanera R."/>
            <person name="Culley D."/>
            <person name="Daum C."/>
            <person name="Ezra D."/>
            <person name="Gonzalez J."/>
            <person name="Henrissat B."/>
            <person name="Kuo A."/>
            <person name="Liang C."/>
            <person name="Lipzen A."/>
            <person name="Lutzoni F."/>
            <person name="Magnuson J."/>
            <person name="Mondo S."/>
            <person name="Nolan M."/>
            <person name="Ohm R."/>
            <person name="Pangilinan J."/>
            <person name="Park H.-J."/>
            <person name="Ramirez L."/>
            <person name="Alfaro M."/>
            <person name="Sun H."/>
            <person name="Tritt A."/>
            <person name="Yoshinaga Y."/>
            <person name="Zwiers L.-H."/>
            <person name="Turgeon B."/>
            <person name="Goodwin S."/>
            <person name="Spatafora J."/>
            <person name="Crous P."/>
            <person name="Grigoriev I."/>
        </authorList>
    </citation>
    <scope>NUCLEOTIDE SEQUENCE</scope>
    <source>
        <strain evidence="2">CBS 113818</strain>
    </source>
</reference>
<dbReference type="AlphaFoldDB" id="A0A6A6ZCN5"/>
<evidence type="ECO:0000256" key="1">
    <source>
        <dbReference type="SAM" id="MobiDB-lite"/>
    </source>
</evidence>
<keyword evidence="3" id="KW-1185">Reference proteome</keyword>
<protein>
    <submittedName>
        <fullName evidence="2">Uncharacterized protein</fullName>
    </submittedName>
</protein>
<accession>A0A6A6ZCN5</accession>
<feature type="compositionally biased region" description="Basic and acidic residues" evidence="1">
    <location>
        <begin position="108"/>
        <end position="117"/>
    </location>
</feature>
<dbReference type="EMBL" id="MU006249">
    <property type="protein sequence ID" value="KAF2818746.1"/>
    <property type="molecule type" value="Genomic_DNA"/>
</dbReference>
<evidence type="ECO:0000313" key="3">
    <source>
        <dbReference type="Proteomes" id="UP000799424"/>
    </source>
</evidence>
<dbReference type="Proteomes" id="UP000799424">
    <property type="component" value="Unassembled WGS sequence"/>
</dbReference>
<feature type="compositionally biased region" description="Acidic residues" evidence="1">
    <location>
        <begin position="118"/>
        <end position="129"/>
    </location>
</feature>
<feature type="region of interest" description="Disordered" evidence="1">
    <location>
        <begin position="108"/>
        <end position="129"/>
    </location>
</feature>
<organism evidence="2 3">
    <name type="scientific">Ophiobolus disseminans</name>
    <dbReference type="NCBI Taxonomy" id="1469910"/>
    <lineage>
        <taxon>Eukaryota</taxon>
        <taxon>Fungi</taxon>
        <taxon>Dikarya</taxon>
        <taxon>Ascomycota</taxon>
        <taxon>Pezizomycotina</taxon>
        <taxon>Dothideomycetes</taxon>
        <taxon>Pleosporomycetidae</taxon>
        <taxon>Pleosporales</taxon>
        <taxon>Pleosporineae</taxon>
        <taxon>Phaeosphaeriaceae</taxon>
        <taxon>Ophiobolus</taxon>
    </lineage>
</organism>
<name>A0A6A6ZCN5_9PLEO</name>
<evidence type="ECO:0000313" key="2">
    <source>
        <dbReference type="EMBL" id="KAF2818746.1"/>
    </source>
</evidence>